<dbReference type="AlphaFoldDB" id="A0A4S9M1L2"/>
<name>A0A4S9M1L2_AURPU</name>
<evidence type="ECO:0008006" key="3">
    <source>
        <dbReference type="Google" id="ProtNLM"/>
    </source>
</evidence>
<proteinExistence type="predicted"/>
<evidence type="ECO:0000313" key="1">
    <source>
        <dbReference type="EMBL" id="THY36299.1"/>
    </source>
</evidence>
<evidence type="ECO:0000313" key="2">
    <source>
        <dbReference type="Proteomes" id="UP000306584"/>
    </source>
</evidence>
<reference evidence="1 2" key="1">
    <citation type="submission" date="2018-10" db="EMBL/GenBank/DDBJ databases">
        <title>Fifty Aureobasidium pullulans genomes reveal a recombining polyextremotolerant generalist.</title>
        <authorList>
            <person name="Gostincar C."/>
            <person name="Turk M."/>
            <person name="Zajc J."/>
            <person name="Gunde-Cimerman N."/>
        </authorList>
    </citation>
    <scope>NUCLEOTIDE SEQUENCE [LARGE SCALE GENOMIC DNA]</scope>
    <source>
        <strain evidence="1 2">EXF-6604</strain>
    </source>
</reference>
<comment type="caution">
    <text evidence="1">The sequence shown here is derived from an EMBL/GenBank/DDBJ whole genome shotgun (WGS) entry which is preliminary data.</text>
</comment>
<dbReference type="Proteomes" id="UP000306584">
    <property type="component" value="Unassembled WGS sequence"/>
</dbReference>
<protein>
    <recommendedName>
        <fullName evidence="3">RNI-like protein</fullName>
    </recommendedName>
</protein>
<sequence length="236" mass="26404">MLGTAFDALAKRDQHLGLAFDVGESNPVGAKDLGSYYWKSTLCTRGIEAELATVCRQLESITINFDFGGLKPTLLSAKRILSAATNLKHINIGAVSDEFHSFADTQVLDCIRSPSIESVGLLAFAINQLDLMRFLAKHQAAIRGITLRNCRLQGSWKSLVVWVRDHLPKLDHLEMDGVWDRFDDVAECVQGGPLIKIVPREDMKARINEILEDERQKEIKETEANKEAGEFYTDDE</sequence>
<accession>A0A4S9M1L2</accession>
<gene>
    <name evidence="1" type="ORF">D6D01_00571</name>
</gene>
<dbReference type="EMBL" id="QZBD01000008">
    <property type="protein sequence ID" value="THY36299.1"/>
    <property type="molecule type" value="Genomic_DNA"/>
</dbReference>
<organism evidence="1 2">
    <name type="scientific">Aureobasidium pullulans</name>
    <name type="common">Black yeast</name>
    <name type="synonym">Pullularia pullulans</name>
    <dbReference type="NCBI Taxonomy" id="5580"/>
    <lineage>
        <taxon>Eukaryota</taxon>
        <taxon>Fungi</taxon>
        <taxon>Dikarya</taxon>
        <taxon>Ascomycota</taxon>
        <taxon>Pezizomycotina</taxon>
        <taxon>Dothideomycetes</taxon>
        <taxon>Dothideomycetidae</taxon>
        <taxon>Dothideales</taxon>
        <taxon>Saccotheciaceae</taxon>
        <taxon>Aureobasidium</taxon>
    </lineage>
</organism>